<evidence type="ECO:0000313" key="2">
    <source>
        <dbReference type="Proteomes" id="UP000652681"/>
    </source>
</evidence>
<gene>
    <name evidence="1" type="ORF">H9Y05_16035</name>
</gene>
<dbReference type="Proteomes" id="UP000652681">
    <property type="component" value="Unassembled WGS sequence"/>
</dbReference>
<accession>A0A8J6PLJ9</accession>
<dbReference type="EMBL" id="JACVEL010000024">
    <property type="protein sequence ID" value="MBC9813986.1"/>
    <property type="molecule type" value="Genomic_DNA"/>
</dbReference>
<protein>
    <recommendedName>
        <fullName evidence="3">Lipoprotein</fullName>
    </recommendedName>
</protein>
<dbReference type="PROSITE" id="PS51257">
    <property type="entry name" value="PROKAR_LIPOPROTEIN"/>
    <property type="match status" value="1"/>
</dbReference>
<sequence length="114" mass="13427">MMRLILLIISILFVVSCNFKKETHVAKFNERYPSFFDIKYDSIVLQNKDNKTNKLDYSFIEKCVGESDITRAKFIVESNLLFYKAEKIIKTIGVNKNGFFIKYEGTTFRMQCKL</sequence>
<name>A0A8J6PLJ9_9FLAO</name>
<organism evidence="1 2">
    <name type="scientific">Taishania pollutisoli</name>
    <dbReference type="NCBI Taxonomy" id="2766479"/>
    <lineage>
        <taxon>Bacteria</taxon>
        <taxon>Pseudomonadati</taxon>
        <taxon>Bacteroidota</taxon>
        <taxon>Flavobacteriia</taxon>
        <taxon>Flavobacteriales</taxon>
        <taxon>Crocinitomicaceae</taxon>
        <taxon>Taishania</taxon>
    </lineage>
</organism>
<evidence type="ECO:0000313" key="1">
    <source>
        <dbReference type="EMBL" id="MBC9813986.1"/>
    </source>
</evidence>
<comment type="caution">
    <text evidence="1">The sequence shown here is derived from an EMBL/GenBank/DDBJ whole genome shotgun (WGS) entry which is preliminary data.</text>
</comment>
<evidence type="ECO:0008006" key="3">
    <source>
        <dbReference type="Google" id="ProtNLM"/>
    </source>
</evidence>
<dbReference type="RefSeq" id="WP_216714879.1">
    <property type="nucleotide sequence ID" value="NZ_JACVEL010000024.1"/>
</dbReference>
<keyword evidence="2" id="KW-1185">Reference proteome</keyword>
<dbReference type="AlphaFoldDB" id="A0A8J6PLJ9"/>
<reference evidence="1" key="1">
    <citation type="submission" date="2020-09" db="EMBL/GenBank/DDBJ databases">
        <title>Taishania pollutisoli gen. nov., sp. nov., Isolated from Tetrabromobisphenol A-Contaminated Soil.</title>
        <authorList>
            <person name="Chen Q."/>
        </authorList>
    </citation>
    <scope>NUCLEOTIDE SEQUENCE</scope>
    <source>
        <strain evidence="1">CZZ-1</strain>
    </source>
</reference>
<proteinExistence type="predicted"/>